<accession>A0A1I5SFT0</accession>
<evidence type="ECO:0000256" key="1">
    <source>
        <dbReference type="SAM" id="MobiDB-lite"/>
    </source>
</evidence>
<dbReference type="EMBL" id="FOWC01000006">
    <property type="protein sequence ID" value="SFP69634.1"/>
    <property type="molecule type" value="Genomic_DNA"/>
</dbReference>
<feature type="compositionally biased region" description="Basic residues" evidence="1">
    <location>
        <begin position="149"/>
        <end position="163"/>
    </location>
</feature>
<dbReference type="AlphaFoldDB" id="A0A1I5SFT0"/>
<evidence type="ECO:0000313" key="3">
    <source>
        <dbReference type="Proteomes" id="UP000199137"/>
    </source>
</evidence>
<dbReference type="STRING" id="112413.SAMN05421854_106311"/>
<gene>
    <name evidence="2" type="ORF">SAMN05421854_106311</name>
</gene>
<organism evidence="2 3">
    <name type="scientific">Amycolatopsis rubida</name>
    <dbReference type="NCBI Taxonomy" id="112413"/>
    <lineage>
        <taxon>Bacteria</taxon>
        <taxon>Bacillati</taxon>
        <taxon>Actinomycetota</taxon>
        <taxon>Actinomycetes</taxon>
        <taxon>Pseudonocardiales</taxon>
        <taxon>Pseudonocardiaceae</taxon>
        <taxon>Amycolatopsis</taxon>
    </lineage>
</organism>
<evidence type="ECO:0000313" key="2">
    <source>
        <dbReference type="EMBL" id="SFP69634.1"/>
    </source>
</evidence>
<feature type="compositionally biased region" description="Basic and acidic residues" evidence="1">
    <location>
        <begin position="208"/>
        <end position="217"/>
    </location>
</feature>
<feature type="region of interest" description="Disordered" evidence="1">
    <location>
        <begin position="137"/>
        <end position="295"/>
    </location>
</feature>
<proteinExistence type="predicted"/>
<feature type="compositionally biased region" description="Basic and acidic residues" evidence="1">
    <location>
        <begin position="178"/>
        <end position="191"/>
    </location>
</feature>
<name>A0A1I5SFT0_9PSEU</name>
<feature type="region of interest" description="Disordered" evidence="1">
    <location>
        <begin position="63"/>
        <end position="123"/>
    </location>
</feature>
<sequence length="295" mass="32199">MLWVSRTMPHALKLDCRRSKMSLCLVEYQNPVNPPHELAALVVSQAAVIATIELSRAELERMTERAAELERQPAAGTPSCPASPGPQRTTDGAAAPATSPARSATPTTRANCSAPPKPTGQDWRARLSGFLDELNAAAGELDPRETPRQRPRRRATPHTRSHTGRTQGGRPGQPKTRARPERPHRHREDVLRFPFDLTVPFTSNQSGRDTRMTKRDSTSPTGAPPCAPASPPPREDGITPTPHSATPSRENPVCHHNRQLPDQLPDGSDQLCLPSPDGGSRTAETFTSETRRMDI</sequence>
<feature type="compositionally biased region" description="Low complexity" evidence="1">
    <location>
        <begin position="93"/>
        <end position="110"/>
    </location>
</feature>
<dbReference type="Proteomes" id="UP000199137">
    <property type="component" value="Unassembled WGS sequence"/>
</dbReference>
<protein>
    <submittedName>
        <fullName evidence="2">Uncharacterized protein</fullName>
    </submittedName>
</protein>
<feature type="compositionally biased region" description="Pro residues" evidence="1">
    <location>
        <begin position="222"/>
        <end position="232"/>
    </location>
</feature>
<reference evidence="3" key="1">
    <citation type="submission" date="2016-10" db="EMBL/GenBank/DDBJ databases">
        <authorList>
            <person name="Varghese N."/>
            <person name="Submissions S."/>
        </authorList>
    </citation>
    <scope>NUCLEOTIDE SEQUENCE [LARGE SCALE GENOMIC DNA]</scope>
    <source>
        <strain evidence="3">DSM 44637</strain>
    </source>
</reference>